<dbReference type="EMBL" id="CM002869">
    <property type="protein sequence ID" value="KFK45090.1"/>
    <property type="molecule type" value="Genomic_DNA"/>
</dbReference>
<reference evidence="3" key="1">
    <citation type="journal article" date="2015" name="Nat. Plants">
        <title>Genome expansion of Arabis alpina linked with retrotransposition and reduced symmetric DNA methylation.</title>
        <authorList>
            <person name="Willing E.M."/>
            <person name="Rawat V."/>
            <person name="Mandakova T."/>
            <person name="Maumus F."/>
            <person name="James G.V."/>
            <person name="Nordstroem K.J."/>
            <person name="Becker C."/>
            <person name="Warthmann N."/>
            <person name="Chica C."/>
            <person name="Szarzynska B."/>
            <person name="Zytnicki M."/>
            <person name="Albani M.C."/>
            <person name="Kiefer C."/>
            <person name="Bergonzi S."/>
            <person name="Castaings L."/>
            <person name="Mateos J.L."/>
            <person name="Berns M.C."/>
            <person name="Bujdoso N."/>
            <person name="Piofczyk T."/>
            <person name="de Lorenzo L."/>
            <person name="Barrero-Sicilia C."/>
            <person name="Mateos I."/>
            <person name="Piednoel M."/>
            <person name="Hagmann J."/>
            <person name="Chen-Min-Tao R."/>
            <person name="Iglesias-Fernandez R."/>
            <person name="Schuster S.C."/>
            <person name="Alonso-Blanco C."/>
            <person name="Roudier F."/>
            <person name="Carbonero P."/>
            <person name="Paz-Ares J."/>
            <person name="Davis S.J."/>
            <person name="Pecinka A."/>
            <person name="Quesneville H."/>
            <person name="Colot V."/>
            <person name="Lysak M.A."/>
            <person name="Weigel D."/>
            <person name="Coupland G."/>
            <person name="Schneeberger K."/>
        </authorList>
    </citation>
    <scope>NUCLEOTIDE SEQUENCE [LARGE SCALE GENOMIC DNA]</scope>
    <source>
        <strain evidence="3">cv. Pajares</strain>
    </source>
</reference>
<feature type="region of interest" description="Disordered" evidence="1">
    <location>
        <begin position="1"/>
        <end position="28"/>
    </location>
</feature>
<evidence type="ECO:0000256" key="1">
    <source>
        <dbReference type="SAM" id="MobiDB-lite"/>
    </source>
</evidence>
<dbReference type="AlphaFoldDB" id="A0A087HSI8"/>
<feature type="compositionally biased region" description="Polar residues" evidence="1">
    <location>
        <begin position="16"/>
        <end position="28"/>
    </location>
</feature>
<dbReference type="Proteomes" id="UP000029120">
    <property type="component" value="Chromosome 1"/>
</dbReference>
<keyword evidence="3" id="KW-1185">Reference proteome</keyword>
<sequence>MSSEAFSPALSRRRFPNSNTSTGFTSPISKTSLDLFLNSFSNYHYSNTFTSSITVSPVHFLPTLAR</sequence>
<protein>
    <submittedName>
        <fullName evidence="2">Uncharacterized protein</fullName>
    </submittedName>
</protein>
<accession>A0A087HSI8</accession>
<gene>
    <name evidence="2" type="ordered locus">AALP_Aa1g342500</name>
</gene>
<proteinExistence type="predicted"/>
<evidence type="ECO:0000313" key="2">
    <source>
        <dbReference type="EMBL" id="KFK45090.1"/>
    </source>
</evidence>
<dbReference type="Gramene" id="KFK45090">
    <property type="protein sequence ID" value="KFK45090"/>
    <property type="gene ID" value="AALP_AA1G342500"/>
</dbReference>
<evidence type="ECO:0000313" key="3">
    <source>
        <dbReference type="Proteomes" id="UP000029120"/>
    </source>
</evidence>
<name>A0A087HSI8_ARAAL</name>
<organism evidence="2 3">
    <name type="scientific">Arabis alpina</name>
    <name type="common">Alpine rock-cress</name>
    <dbReference type="NCBI Taxonomy" id="50452"/>
    <lineage>
        <taxon>Eukaryota</taxon>
        <taxon>Viridiplantae</taxon>
        <taxon>Streptophyta</taxon>
        <taxon>Embryophyta</taxon>
        <taxon>Tracheophyta</taxon>
        <taxon>Spermatophyta</taxon>
        <taxon>Magnoliopsida</taxon>
        <taxon>eudicotyledons</taxon>
        <taxon>Gunneridae</taxon>
        <taxon>Pentapetalae</taxon>
        <taxon>rosids</taxon>
        <taxon>malvids</taxon>
        <taxon>Brassicales</taxon>
        <taxon>Brassicaceae</taxon>
        <taxon>Arabideae</taxon>
        <taxon>Arabis</taxon>
    </lineage>
</organism>